<dbReference type="EMBL" id="BARS01043523">
    <property type="protein sequence ID" value="GAG40333.1"/>
    <property type="molecule type" value="Genomic_DNA"/>
</dbReference>
<reference evidence="2" key="1">
    <citation type="journal article" date="2014" name="Front. Microbiol.">
        <title>High frequency of phylogenetically diverse reductive dehalogenase-homologous genes in deep subseafloor sedimentary metagenomes.</title>
        <authorList>
            <person name="Kawai M."/>
            <person name="Futagami T."/>
            <person name="Toyoda A."/>
            <person name="Takaki Y."/>
            <person name="Nishi S."/>
            <person name="Hori S."/>
            <person name="Arai W."/>
            <person name="Tsubouchi T."/>
            <person name="Morono Y."/>
            <person name="Uchiyama I."/>
            <person name="Ito T."/>
            <person name="Fujiyama A."/>
            <person name="Inagaki F."/>
            <person name="Takami H."/>
        </authorList>
    </citation>
    <scope>NUCLEOTIDE SEQUENCE</scope>
    <source>
        <strain evidence="2">Expedition CK06-06</strain>
    </source>
</reference>
<accession>X0XUN6</accession>
<gene>
    <name evidence="2" type="ORF">S01H1_65884</name>
</gene>
<organism evidence="2">
    <name type="scientific">marine sediment metagenome</name>
    <dbReference type="NCBI Taxonomy" id="412755"/>
    <lineage>
        <taxon>unclassified sequences</taxon>
        <taxon>metagenomes</taxon>
        <taxon>ecological metagenomes</taxon>
    </lineage>
</organism>
<proteinExistence type="predicted"/>
<name>X0XUN6_9ZZZZ</name>
<evidence type="ECO:0000313" key="2">
    <source>
        <dbReference type="EMBL" id="GAG40333.1"/>
    </source>
</evidence>
<evidence type="ECO:0000256" key="1">
    <source>
        <dbReference type="SAM" id="MobiDB-lite"/>
    </source>
</evidence>
<feature type="non-terminal residue" evidence="2">
    <location>
        <position position="86"/>
    </location>
</feature>
<sequence>MPDVNQMAAGGLADRMMGPPQGEQAVDPAIVEQFRGHLAEALKIITSDPNVMGAVVQDIQGFVMTIKQFAEMGAGGGQPPQGPPQG</sequence>
<dbReference type="AlphaFoldDB" id="X0XUN6"/>
<comment type="caution">
    <text evidence="2">The sequence shown here is derived from an EMBL/GenBank/DDBJ whole genome shotgun (WGS) entry which is preliminary data.</text>
</comment>
<feature type="region of interest" description="Disordered" evidence="1">
    <location>
        <begin position="1"/>
        <end position="23"/>
    </location>
</feature>
<protein>
    <submittedName>
        <fullName evidence="2">Uncharacterized protein</fullName>
    </submittedName>
</protein>